<dbReference type="Gene3D" id="3.30.450.40">
    <property type="match status" value="1"/>
</dbReference>
<dbReference type="SMART" id="SM00448">
    <property type="entry name" value="REC"/>
    <property type="match status" value="2"/>
</dbReference>
<evidence type="ECO:0000313" key="16">
    <source>
        <dbReference type="EMBL" id="ACL46924.1"/>
    </source>
</evidence>
<dbReference type="Pfam" id="PF02518">
    <property type="entry name" value="HATPase_c"/>
    <property type="match status" value="1"/>
</dbReference>
<evidence type="ECO:0000256" key="9">
    <source>
        <dbReference type="ARBA" id="ARBA00022840"/>
    </source>
</evidence>
<dbReference type="SMART" id="SM00065">
    <property type="entry name" value="GAF"/>
    <property type="match status" value="1"/>
</dbReference>
<dbReference type="KEGG" id="cyn:Cyan7425_4616"/>
<evidence type="ECO:0000256" key="12">
    <source>
        <dbReference type="PROSITE-ProRule" id="PRU00169"/>
    </source>
</evidence>
<evidence type="ECO:0000259" key="14">
    <source>
        <dbReference type="PROSITE" id="PS50109"/>
    </source>
</evidence>
<dbReference type="InterPro" id="IPR036097">
    <property type="entry name" value="HisK_dim/P_sf"/>
</dbReference>
<dbReference type="HOGENOM" id="CLU_000445_114_15_3"/>
<dbReference type="eggNOG" id="COG0784">
    <property type="taxonomic scope" value="Bacteria"/>
</dbReference>
<comment type="subcellular location">
    <subcellularLocation>
        <location evidence="2">Cell membrane</location>
    </subcellularLocation>
</comment>
<dbReference type="InterPro" id="IPR003594">
    <property type="entry name" value="HATPase_dom"/>
</dbReference>
<dbReference type="InterPro" id="IPR029016">
    <property type="entry name" value="GAF-like_dom_sf"/>
</dbReference>
<dbReference type="InterPro" id="IPR001789">
    <property type="entry name" value="Sig_transdc_resp-reg_receiver"/>
</dbReference>
<dbReference type="eggNOG" id="COG0745">
    <property type="taxonomic scope" value="Bacteria"/>
</dbReference>
<dbReference type="FunFam" id="3.30.565.10:FF:000023">
    <property type="entry name" value="PAS domain-containing sensor histidine kinase"/>
    <property type="match status" value="1"/>
</dbReference>
<dbReference type="InterPro" id="IPR003018">
    <property type="entry name" value="GAF"/>
</dbReference>
<keyword evidence="9" id="KW-0067">ATP-binding</keyword>
<evidence type="ECO:0000256" key="1">
    <source>
        <dbReference type="ARBA" id="ARBA00000085"/>
    </source>
</evidence>
<dbReference type="GO" id="GO:0005886">
    <property type="term" value="C:plasma membrane"/>
    <property type="evidence" value="ECO:0007669"/>
    <property type="project" value="UniProtKB-SubCell"/>
</dbReference>
<evidence type="ECO:0000256" key="6">
    <source>
        <dbReference type="ARBA" id="ARBA00022679"/>
    </source>
</evidence>
<protein>
    <recommendedName>
        <fullName evidence="3">histidine kinase</fullName>
        <ecNumber evidence="3">2.7.13.3</ecNumber>
    </recommendedName>
</protein>
<evidence type="ECO:0000256" key="8">
    <source>
        <dbReference type="ARBA" id="ARBA00022777"/>
    </source>
</evidence>
<keyword evidence="7" id="KW-0547">Nucleotide-binding</keyword>
<dbReference type="AlphaFoldDB" id="B8HKT0"/>
<evidence type="ECO:0000256" key="13">
    <source>
        <dbReference type="SAM" id="Coils"/>
    </source>
</evidence>
<dbReference type="Gene3D" id="1.10.287.130">
    <property type="match status" value="1"/>
</dbReference>
<evidence type="ECO:0000256" key="5">
    <source>
        <dbReference type="ARBA" id="ARBA00022553"/>
    </source>
</evidence>
<evidence type="ECO:0000256" key="11">
    <source>
        <dbReference type="ARBA" id="ARBA00023136"/>
    </source>
</evidence>
<feature type="domain" description="Histidine kinase" evidence="14">
    <location>
        <begin position="338"/>
        <end position="555"/>
    </location>
</feature>
<evidence type="ECO:0000256" key="3">
    <source>
        <dbReference type="ARBA" id="ARBA00012438"/>
    </source>
</evidence>
<keyword evidence="6 16" id="KW-0808">Transferase</keyword>
<feature type="domain" description="Response regulatory" evidence="15">
    <location>
        <begin position="577"/>
        <end position="695"/>
    </location>
</feature>
<dbReference type="SMART" id="SM00387">
    <property type="entry name" value="HATPase_c"/>
    <property type="match status" value="1"/>
</dbReference>
<dbReference type="Pfam" id="PF00512">
    <property type="entry name" value="HisKA"/>
    <property type="match status" value="1"/>
</dbReference>
<dbReference type="CDD" id="cd17580">
    <property type="entry name" value="REC_2_DhkD-like"/>
    <property type="match status" value="1"/>
</dbReference>
<dbReference type="eggNOG" id="COG2205">
    <property type="taxonomic scope" value="Bacteria"/>
</dbReference>
<dbReference type="PANTHER" id="PTHR43547">
    <property type="entry name" value="TWO-COMPONENT HISTIDINE KINASE"/>
    <property type="match status" value="1"/>
</dbReference>
<dbReference type="PROSITE" id="PS50110">
    <property type="entry name" value="RESPONSE_REGULATORY"/>
    <property type="match status" value="2"/>
</dbReference>
<keyword evidence="11" id="KW-0472">Membrane</keyword>
<dbReference type="Pfam" id="PF13185">
    <property type="entry name" value="GAF_2"/>
    <property type="match status" value="1"/>
</dbReference>
<dbReference type="SUPFAM" id="SSF55874">
    <property type="entry name" value="ATPase domain of HSP90 chaperone/DNA topoisomerase II/histidine kinase"/>
    <property type="match status" value="1"/>
</dbReference>
<organism evidence="16">
    <name type="scientific">Cyanothece sp. (strain PCC 7425 / ATCC 29141)</name>
    <dbReference type="NCBI Taxonomy" id="395961"/>
    <lineage>
        <taxon>Bacteria</taxon>
        <taxon>Bacillati</taxon>
        <taxon>Cyanobacteriota</taxon>
        <taxon>Cyanophyceae</taxon>
        <taxon>Gomontiellales</taxon>
        <taxon>Cyanothecaceae</taxon>
        <taxon>Cyanothece</taxon>
    </lineage>
</organism>
<keyword evidence="8 16" id="KW-0418">Kinase</keyword>
<dbReference type="EMBL" id="CP001344">
    <property type="protein sequence ID" value="ACL46924.1"/>
    <property type="molecule type" value="Genomic_DNA"/>
</dbReference>
<name>B8HKT0_CYAP4</name>
<dbReference type="CDD" id="cd16922">
    <property type="entry name" value="HATPase_EvgS-ArcB-TorS-like"/>
    <property type="match status" value="1"/>
</dbReference>
<evidence type="ECO:0000256" key="2">
    <source>
        <dbReference type="ARBA" id="ARBA00004236"/>
    </source>
</evidence>
<feature type="modified residue" description="4-aspartylphosphate" evidence="12">
    <location>
        <position position="59"/>
    </location>
</feature>
<dbReference type="SUPFAM" id="SSF52172">
    <property type="entry name" value="CheY-like"/>
    <property type="match status" value="2"/>
</dbReference>
<evidence type="ECO:0000256" key="4">
    <source>
        <dbReference type="ARBA" id="ARBA00022475"/>
    </source>
</evidence>
<dbReference type="Gene3D" id="3.30.565.10">
    <property type="entry name" value="Histidine kinase-like ATPase, C-terminal domain"/>
    <property type="match status" value="1"/>
</dbReference>
<gene>
    <name evidence="16" type="ordered locus">Cyan7425_4616</name>
</gene>
<accession>B8HKT0</accession>
<dbReference type="InterPro" id="IPR011006">
    <property type="entry name" value="CheY-like_superfamily"/>
</dbReference>
<dbReference type="Pfam" id="PF00072">
    <property type="entry name" value="Response_reg"/>
    <property type="match status" value="2"/>
</dbReference>
<comment type="catalytic activity">
    <reaction evidence="1">
        <text>ATP + protein L-histidine = ADP + protein N-phospho-L-histidine.</text>
        <dbReference type="EC" id="2.7.13.3"/>
    </reaction>
</comment>
<proteinExistence type="predicted"/>
<dbReference type="PANTHER" id="PTHR43547:SF2">
    <property type="entry name" value="HYBRID SIGNAL TRANSDUCTION HISTIDINE KINASE C"/>
    <property type="match status" value="1"/>
</dbReference>
<dbReference type="CDD" id="cd00156">
    <property type="entry name" value="REC"/>
    <property type="match status" value="1"/>
</dbReference>
<reference evidence="16" key="1">
    <citation type="submission" date="2009-01" db="EMBL/GenBank/DDBJ databases">
        <title>Complete sequence of chromosome Cyanothece sp. PCC 7425.</title>
        <authorList>
            <consortium name="US DOE Joint Genome Institute"/>
            <person name="Lucas S."/>
            <person name="Copeland A."/>
            <person name="Lapidus A."/>
            <person name="Glavina del Rio T."/>
            <person name="Dalin E."/>
            <person name="Tice H."/>
            <person name="Bruce D."/>
            <person name="Goodwin L."/>
            <person name="Pitluck S."/>
            <person name="Sims D."/>
            <person name="Meineke L."/>
            <person name="Brettin T."/>
            <person name="Detter J.C."/>
            <person name="Han C."/>
            <person name="Larimer F."/>
            <person name="Land M."/>
            <person name="Hauser L."/>
            <person name="Kyrpides N."/>
            <person name="Ovchinnikova G."/>
            <person name="Liberton M."/>
            <person name="Stoeckel J."/>
            <person name="Banerjee A."/>
            <person name="Singh A."/>
            <person name="Page L."/>
            <person name="Sato H."/>
            <person name="Zhao L."/>
            <person name="Sherman L."/>
            <person name="Pakrasi H."/>
            <person name="Richardson P."/>
        </authorList>
    </citation>
    <scope>NUCLEOTIDE SEQUENCE</scope>
    <source>
        <strain evidence="16">PCC 7425</strain>
    </source>
</reference>
<dbReference type="SUPFAM" id="SSF47384">
    <property type="entry name" value="Homodimeric domain of signal transducing histidine kinase"/>
    <property type="match status" value="1"/>
</dbReference>
<dbReference type="GO" id="GO:0005524">
    <property type="term" value="F:ATP binding"/>
    <property type="evidence" value="ECO:0007669"/>
    <property type="project" value="UniProtKB-KW"/>
</dbReference>
<feature type="coiled-coil region" evidence="13">
    <location>
        <begin position="129"/>
        <end position="156"/>
    </location>
</feature>
<dbReference type="InterPro" id="IPR036890">
    <property type="entry name" value="HATPase_C_sf"/>
</dbReference>
<keyword evidence="5 12" id="KW-0597">Phosphoprotein</keyword>
<keyword evidence="13" id="KW-0175">Coiled coil</keyword>
<dbReference type="CDD" id="cd00082">
    <property type="entry name" value="HisKA"/>
    <property type="match status" value="1"/>
</dbReference>
<evidence type="ECO:0000259" key="15">
    <source>
        <dbReference type="PROSITE" id="PS50110"/>
    </source>
</evidence>
<dbReference type="PRINTS" id="PR00344">
    <property type="entry name" value="BCTRLSENSOR"/>
</dbReference>
<sequence length="701" mass="77209">MDAQPCTVLIIDDFSIDRETYCRYLQSDPDSSYRCLEAASATAGLKLCHSHPINCILLDYNLPDLNGLEFLSRLQLELQESMPPVVVITGEADPTVAVQMMKHGAEDYLIKSQLTPEQLQLTMHSAIENARLRQQLQRLESEHQQTEAAMAEQNAHIRLLYETTRDLLSTEQPLALVGSLFTKLQSLMGMEVYFNYLIDEQQQKLRLTFYGGISDTLAEEIKWLEIGRAICGTVAQQRCQIVQPDLQHSTNPQADLVRSLGLTAYSCQPLIAQGKLFGTLGFGSYHRTHFSPAEVNLLQVLCDQIAVALERAELVSSLQHQTGELKRANRVKDEFLAVLSHELRTPLNPILAWSQMLQHRKFSQDKLAIGLETIERNAKLQAQLIDDLLDMARILRDKLVLNPVPLDLGRVIDAAIETVQPSAAAKSVVIEKHFSAVGQVSGDAARLQQVIWNLLANAVKFVPEGGRVQIGLAQIGDRIQIQVKDNGKGIKPDFLPYVFESFRQADASTTRTFGGLGLGLAIVRQIVEMHGGTITADSEGDGQGATFTVLLPMLHAYTEIAVDTTPAPTVPELQGIRVLVVDDEPDTRTLLKFMLETYGAEVVTADSTQSALKILPSFHPNILVSDIGMPGEDGYQLIQRVRSLSAAQGSQVPAIALTAYAGEINQQQSLAAGFQLHINKPVEPLQLVQAIAALVQIDRSQ</sequence>
<dbReference type="EC" id="2.7.13.3" evidence="3"/>
<evidence type="ECO:0000256" key="10">
    <source>
        <dbReference type="ARBA" id="ARBA00023012"/>
    </source>
</evidence>
<dbReference type="SMART" id="SM00388">
    <property type="entry name" value="HisKA"/>
    <property type="match status" value="1"/>
</dbReference>
<dbReference type="InterPro" id="IPR005467">
    <property type="entry name" value="His_kinase_dom"/>
</dbReference>
<dbReference type="GO" id="GO:0000155">
    <property type="term" value="F:phosphorelay sensor kinase activity"/>
    <property type="evidence" value="ECO:0007669"/>
    <property type="project" value="InterPro"/>
</dbReference>
<keyword evidence="10" id="KW-0902">Two-component regulatory system</keyword>
<dbReference type="STRING" id="395961.Cyan7425_4616"/>
<evidence type="ECO:0000256" key="7">
    <source>
        <dbReference type="ARBA" id="ARBA00022741"/>
    </source>
</evidence>
<feature type="domain" description="Response regulatory" evidence="15">
    <location>
        <begin position="7"/>
        <end position="126"/>
    </location>
</feature>
<dbReference type="InterPro" id="IPR003661">
    <property type="entry name" value="HisK_dim/P_dom"/>
</dbReference>
<dbReference type="PROSITE" id="PS50109">
    <property type="entry name" value="HIS_KIN"/>
    <property type="match status" value="1"/>
</dbReference>
<feature type="modified residue" description="4-aspartylphosphate" evidence="12">
    <location>
        <position position="626"/>
    </location>
</feature>
<keyword evidence="4" id="KW-1003">Cell membrane</keyword>
<dbReference type="InterPro" id="IPR004358">
    <property type="entry name" value="Sig_transdc_His_kin-like_C"/>
</dbReference>
<dbReference type="OrthoDB" id="219325at2"/>
<dbReference type="Gene3D" id="3.40.50.2300">
    <property type="match status" value="2"/>
</dbReference>
<dbReference type="SUPFAM" id="SSF55781">
    <property type="entry name" value="GAF domain-like"/>
    <property type="match status" value="1"/>
</dbReference>